<name>A0ABX7RC50_9GAMM</name>
<proteinExistence type="predicted"/>
<sequence>MSEFIVSGPHVVPVYKGKVGRIVRAEEGEEFFRNHPSLQGRSGCYVFAMRASRGLTPMYVGKATKSFGQECFASHKLGKCNEILADYARGTLVLFMFESPSGRKAPTYQIDLLENFLIQSALSVNDTLLNIKKTKQETWSIRGMIRSSKKGKRSKAASAASNMLGLD</sequence>
<evidence type="ECO:0000313" key="2">
    <source>
        <dbReference type="Proteomes" id="UP000663400"/>
    </source>
</evidence>
<reference evidence="1 2" key="1">
    <citation type="submission" date="2021-02" db="EMBL/GenBank/DDBJ databases">
        <title>Lysobacter arenosi sp. nov., isolated from soil of gangwondo yeongwol, south Korea.</title>
        <authorList>
            <person name="Kim K.R."/>
            <person name="Kim K.H."/>
            <person name="Jeon C.O."/>
        </authorList>
    </citation>
    <scope>NUCLEOTIDE SEQUENCE [LARGE SCALE GENOMIC DNA]</scope>
    <source>
        <strain evidence="1 2">R7</strain>
    </source>
</reference>
<dbReference type="Proteomes" id="UP000663400">
    <property type="component" value="Chromosome"/>
</dbReference>
<evidence type="ECO:0000313" key="1">
    <source>
        <dbReference type="EMBL" id="QSX75740.1"/>
    </source>
</evidence>
<protein>
    <submittedName>
        <fullName evidence="1">Uncharacterized protein</fullName>
    </submittedName>
</protein>
<keyword evidence="2" id="KW-1185">Reference proteome</keyword>
<dbReference type="EMBL" id="CP071517">
    <property type="protein sequence ID" value="QSX75740.1"/>
    <property type="molecule type" value="Genomic_DNA"/>
</dbReference>
<gene>
    <name evidence="1" type="ORF">HIV01_004235</name>
</gene>
<organism evidence="1 2">
    <name type="scientific">Lysobacter arenosi</name>
    <dbReference type="NCBI Taxonomy" id="2795387"/>
    <lineage>
        <taxon>Bacteria</taxon>
        <taxon>Pseudomonadati</taxon>
        <taxon>Pseudomonadota</taxon>
        <taxon>Gammaproteobacteria</taxon>
        <taxon>Lysobacterales</taxon>
        <taxon>Lysobacteraceae</taxon>
        <taxon>Lysobacter</taxon>
    </lineage>
</organism>
<dbReference type="RefSeq" id="WP_200605097.1">
    <property type="nucleotide sequence ID" value="NZ_CP071517.1"/>
</dbReference>
<accession>A0ABX7RC50</accession>